<sequence length="93" mass="10442">MEPCQYVLMLNNACVDGPLPKARVLEIIKHPLYDEYTRAHDIALLRIVLDTYNVTWTNDAILPNSSFGLSGERLAIKGYLPQLSALARAIIKM</sequence>
<feature type="non-terminal residue" evidence="1">
    <location>
        <position position="93"/>
    </location>
</feature>
<name>A0ABN8J6U8_9NEOP</name>
<evidence type="ECO:0000313" key="2">
    <source>
        <dbReference type="Proteomes" id="UP000837857"/>
    </source>
</evidence>
<protein>
    <submittedName>
        <fullName evidence="1">Uncharacterized protein</fullName>
    </submittedName>
</protein>
<keyword evidence="2" id="KW-1185">Reference proteome</keyword>
<dbReference type="SUPFAM" id="SSF50494">
    <property type="entry name" value="Trypsin-like serine proteases"/>
    <property type="match status" value="1"/>
</dbReference>
<gene>
    <name evidence="1" type="ORF">IPOD504_LOCUS17694</name>
</gene>
<proteinExistence type="predicted"/>
<dbReference type="EMBL" id="CAKOGK010000044">
    <property type="protein sequence ID" value="CAH2079311.1"/>
    <property type="molecule type" value="Genomic_DNA"/>
</dbReference>
<dbReference type="InterPro" id="IPR009003">
    <property type="entry name" value="Peptidase_S1_PA"/>
</dbReference>
<comment type="caution">
    <text evidence="1">The sequence shown here is derived from an EMBL/GenBank/DDBJ whole genome shotgun (WGS) entry which is preliminary data.</text>
</comment>
<accession>A0ABN8J6U8</accession>
<dbReference type="Proteomes" id="UP000837857">
    <property type="component" value="Unassembled WGS sequence"/>
</dbReference>
<evidence type="ECO:0000313" key="1">
    <source>
        <dbReference type="EMBL" id="CAH2079311.1"/>
    </source>
</evidence>
<organism evidence="1 2">
    <name type="scientific">Iphiclides podalirius</name>
    <name type="common">scarce swallowtail</name>
    <dbReference type="NCBI Taxonomy" id="110791"/>
    <lineage>
        <taxon>Eukaryota</taxon>
        <taxon>Metazoa</taxon>
        <taxon>Ecdysozoa</taxon>
        <taxon>Arthropoda</taxon>
        <taxon>Hexapoda</taxon>
        <taxon>Insecta</taxon>
        <taxon>Pterygota</taxon>
        <taxon>Neoptera</taxon>
        <taxon>Endopterygota</taxon>
        <taxon>Lepidoptera</taxon>
        <taxon>Glossata</taxon>
        <taxon>Ditrysia</taxon>
        <taxon>Papilionoidea</taxon>
        <taxon>Papilionidae</taxon>
        <taxon>Papilioninae</taxon>
        <taxon>Iphiclides</taxon>
    </lineage>
</organism>
<reference evidence="1" key="1">
    <citation type="submission" date="2022-03" db="EMBL/GenBank/DDBJ databases">
        <authorList>
            <person name="Martin H S."/>
        </authorList>
    </citation>
    <scope>NUCLEOTIDE SEQUENCE [LARGE SCALE GENOMIC DNA]</scope>
</reference>